<dbReference type="AlphaFoldDB" id="A0A1M6QFZ5"/>
<gene>
    <name evidence="3" type="ORF">SAMN02745123_01025</name>
</gene>
<feature type="domain" description="TnsA endonuclease C-terminal" evidence="1">
    <location>
        <begin position="169"/>
        <end position="251"/>
    </location>
</feature>
<dbReference type="Proteomes" id="UP000183997">
    <property type="component" value="Unassembled WGS sequence"/>
</dbReference>
<dbReference type="InterPro" id="IPR036388">
    <property type="entry name" value="WH-like_DNA-bd_sf"/>
</dbReference>
<accession>A0A1M6QFZ5</accession>
<evidence type="ECO:0000259" key="2">
    <source>
        <dbReference type="Pfam" id="PF08722"/>
    </source>
</evidence>
<dbReference type="InterPro" id="IPR014833">
    <property type="entry name" value="TnsA_N"/>
</dbReference>
<name>A0A1M6QFZ5_9FIRM</name>
<sequence length="276" mass="32532">MAKYTWDEQRYKRYLREGRGQGEGKNYKPWIKVQDFPSKGWSTKAPGWKSNRLHHFMSQLELQYFYLLEWSDVVIDIREQYPLLDFSETEKISEELGIKYPTDRETGFPIVSTTDFLITVLSNGNKVNIARTVKPSTELDKRRVIEKFEIERRYWAARNINWGIVTEKEIPLTMVKNVEWLHDAHQLVSTCRSDIQELTYVTAVLKERLSERIKPTHEILRELDHQMKLEKGTSLYVLKHLIAQKQIIVDMSKELKIGQIVVEEVIVNPQYGVMTS</sequence>
<dbReference type="InterPro" id="IPR011335">
    <property type="entry name" value="Restrct_endonuc-II-like"/>
</dbReference>
<dbReference type="InterPro" id="IPR011856">
    <property type="entry name" value="tRNA_endonuc-like_dom_sf"/>
</dbReference>
<dbReference type="STRING" id="1121421.SAMN02745123_01025"/>
<keyword evidence="3" id="KW-0255">Endonuclease</keyword>
<evidence type="ECO:0000259" key="1">
    <source>
        <dbReference type="Pfam" id="PF08721"/>
    </source>
</evidence>
<evidence type="ECO:0000313" key="4">
    <source>
        <dbReference type="Proteomes" id="UP000183997"/>
    </source>
</evidence>
<evidence type="ECO:0000313" key="3">
    <source>
        <dbReference type="EMBL" id="SHK19131.1"/>
    </source>
</evidence>
<dbReference type="CDD" id="cd22362">
    <property type="entry name" value="TnsA_endonuclease-like"/>
    <property type="match status" value="1"/>
</dbReference>
<dbReference type="RefSeq" id="WP_072911443.1">
    <property type="nucleotide sequence ID" value="NZ_FRAR01000008.1"/>
</dbReference>
<feature type="domain" description="TnsA endonuclease N-terminal" evidence="2">
    <location>
        <begin position="72"/>
        <end position="167"/>
    </location>
</feature>
<dbReference type="InterPro" id="IPR014832">
    <property type="entry name" value="TnsA_C"/>
</dbReference>
<dbReference type="GO" id="GO:0004519">
    <property type="term" value="F:endonuclease activity"/>
    <property type="evidence" value="ECO:0007669"/>
    <property type="project" value="UniProtKB-KW"/>
</dbReference>
<dbReference type="SUPFAM" id="SSF52980">
    <property type="entry name" value="Restriction endonuclease-like"/>
    <property type="match status" value="1"/>
</dbReference>
<keyword evidence="4" id="KW-1185">Reference proteome</keyword>
<dbReference type="Pfam" id="PF08721">
    <property type="entry name" value="Tn7_Tnp_TnsA_C"/>
    <property type="match status" value="1"/>
</dbReference>
<dbReference type="Gene3D" id="1.10.10.10">
    <property type="entry name" value="Winged helix-like DNA-binding domain superfamily/Winged helix DNA-binding domain"/>
    <property type="match status" value="1"/>
</dbReference>
<dbReference type="EMBL" id="FRAR01000008">
    <property type="protein sequence ID" value="SHK19131.1"/>
    <property type="molecule type" value="Genomic_DNA"/>
</dbReference>
<protein>
    <submittedName>
        <fullName evidence="3">TnsA endonuclease C terminal</fullName>
    </submittedName>
</protein>
<organism evidence="3 4">
    <name type="scientific">Desulforamulus aeronauticus DSM 10349</name>
    <dbReference type="NCBI Taxonomy" id="1121421"/>
    <lineage>
        <taxon>Bacteria</taxon>
        <taxon>Bacillati</taxon>
        <taxon>Bacillota</taxon>
        <taxon>Clostridia</taxon>
        <taxon>Eubacteriales</taxon>
        <taxon>Peptococcaceae</taxon>
        <taxon>Desulforamulus</taxon>
    </lineage>
</organism>
<proteinExistence type="predicted"/>
<dbReference type="Pfam" id="PF08722">
    <property type="entry name" value="Tn7_TnsA-like_N"/>
    <property type="match status" value="1"/>
</dbReference>
<dbReference type="Gene3D" id="3.40.1350.10">
    <property type="match status" value="1"/>
</dbReference>
<keyword evidence="3" id="KW-0378">Hydrolase</keyword>
<reference evidence="4" key="1">
    <citation type="submission" date="2016-11" db="EMBL/GenBank/DDBJ databases">
        <authorList>
            <person name="Varghese N."/>
            <person name="Submissions S."/>
        </authorList>
    </citation>
    <scope>NUCLEOTIDE SEQUENCE [LARGE SCALE GENOMIC DNA]</scope>
    <source>
        <strain evidence="4">DSM 10349</strain>
    </source>
</reference>
<keyword evidence="3" id="KW-0540">Nuclease</keyword>
<dbReference type="GO" id="GO:0003676">
    <property type="term" value="F:nucleic acid binding"/>
    <property type="evidence" value="ECO:0007669"/>
    <property type="project" value="InterPro"/>
</dbReference>